<evidence type="ECO:0000313" key="2">
    <source>
        <dbReference type="Proteomes" id="UP000055024"/>
    </source>
</evidence>
<name>A0A0V1GSG7_9BILA</name>
<organism evidence="1 2">
    <name type="scientific">Trichinella zimbabwensis</name>
    <dbReference type="NCBI Taxonomy" id="268475"/>
    <lineage>
        <taxon>Eukaryota</taxon>
        <taxon>Metazoa</taxon>
        <taxon>Ecdysozoa</taxon>
        <taxon>Nematoda</taxon>
        <taxon>Enoplea</taxon>
        <taxon>Dorylaimia</taxon>
        <taxon>Trichinellida</taxon>
        <taxon>Trichinellidae</taxon>
        <taxon>Trichinella</taxon>
    </lineage>
</organism>
<dbReference type="EMBL" id="JYDP01000386">
    <property type="protein sequence ID" value="KRZ00852.1"/>
    <property type="molecule type" value="Genomic_DNA"/>
</dbReference>
<accession>A0A0V1GSG7</accession>
<proteinExistence type="predicted"/>
<gene>
    <name evidence="1" type="ORF">T11_13106</name>
</gene>
<sequence length="59" mass="6776">MISSLKKNGWGDLVTAHKRKMEIILFSGNTKKVNISYFHSIFRPVDPSTNVCQYSFNLL</sequence>
<protein>
    <submittedName>
        <fullName evidence="1">Uncharacterized protein</fullName>
    </submittedName>
</protein>
<dbReference type="AlphaFoldDB" id="A0A0V1GSG7"/>
<keyword evidence="2" id="KW-1185">Reference proteome</keyword>
<reference evidence="1 2" key="1">
    <citation type="submission" date="2015-01" db="EMBL/GenBank/DDBJ databases">
        <title>Evolution of Trichinella species and genotypes.</title>
        <authorList>
            <person name="Korhonen P.K."/>
            <person name="Edoardo P."/>
            <person name="Giuseppe L.R."/>
            <person name="Gasser R.B."/>
        </authorList>
    </citation>
    <scope>NUCLEOTIDE SEQUENCE [LARGE SCALE GENOMIC DNA]</scope>
    <source>
        <strain evidence="1">ISS1029</strain>
    </source>
</reference>
<evidence type="ECO:0000313" key="1">
    <source>
        <dbReference type="EMBL" id="KRZ00852.1"/>
    </source>
</evidence>
<comment type="caution">
    <text evidence="1">The sequence shown here is derived from an EMBL/GenBank/DDBJ whole genome shotgun (WGS) entry which is preliminary data.</text>
</comment>
<dbReference type="Proteomes" id="UP000055024">
    <property type="component" value="Unassembled WGS sequence"/>
</dbReference>